<evidence type="ECO:0000313" key="4">
    <source>
        <dbReference type="Proteomes" id="UP000324222"/>
    </source>
</evidence>
<keyword evidence="1" id="KW-0472">Membrane</keyword>
<name>A0A5B7H5B3_PORTR</name>
<dbReference type="PROSITE" id="PS51257">
    <property type="entry name" value="PROKAR_LIPOPROTEIN"/>
    <property type="match status" value="1"/>
</dbReference>
<feature type="chain" id="PRO_5022870407" evidence="2">
    <location>
        <begin position="19"/>
        <end position="100"/>
    </location>
</feature>
<dbReference type="AlphaFoldDB" id="A0A5B7H5B3"/>
<accession>A0A5B7H5B3</accession>
<gene>
    <name evidence="3" type="ORF">E2C01_059154</name>
</gene>
<dbReference type="Proteomes" id="UP000324222">
    <property type="component" value="Unassembled WGS sequence"/>
</dbReference>
<sequence>MLLLRCLALHAHSSLSSSCVICLSPLLLSRTFRISFTFFSLLMAVSSFLPSITSLLFTPAAASPLAPWPPSFTSSSPPPTAHTPSARVITIMFSVTLQDT</sequence>
<evidence type="ECO:0000313" key="3">
    <source>
        <dbReference type="EMBL" id="MPC65029.1"/>
    </source>
</evidence>
<keyword evidence="2" id="KW-0732">Signal</keyword>
<evidence type="ECO:0000256" key="1">
    <source>
        <dbReference type="SAM" id="Phobius"/>
    </source>
</evidence>
<keyword evidence="1" id="KW-1133">Transmembrane helix</keyword>
<dbReference type="EMBL" id="VSRR010022837">
    <property type="protein sequence ID" value="MPC65029.1"/>
    <property type="molecule type" value="Genomic_DNA"/>
</dbReference>
<feature type="transmembrane region" description="Helical" evidence="1">
    <location>
        <begin position="34"/>
        <end position="57"/>
    </location>
</feature>
<keyword evidence="4" id="KW-1185">Reference proteome</keyword>
<protein>
    <submittedName>
        <fullName evidence="3">Uncharacterized protein</fullName>
    </submittedName>
</protein>
<proteinExistence type="predicted"/>
<organism evidence="3 4">
    <name type="scientific">Portunus trituberculatus</name>
    <name type="common">Swimming crab</name>
    <name type="synonym">Neptunus trituberculatus</name>
    <dbReference type="NCBI Taxonomy" id="210409"/>
    <lineage>
        <taxon>Eukaryota</taxon>
        <taxon>Metazoa</taxon>
        <taxon>Ecdysozoa</taxon>
        <taxon>Arthropoda</taxon>
        <taxon>Crustacea</taxon>
        <taxon>Multicrustacea</taxon>
        <taxon>Malacostraca</taxon>
        <taxon>Eumalacostraca</taxon>
        <taxon>Eucarida</taxon>
        <taxon>Decapoda</taxon>
        <taxon>Pleocyemata</taxon>
        <taxon>Brachyura</taxon>
        <taxon>Eubrachyura</taxon>
        <taxon>Portunoidea</taxon>
        <taxon>Portunidae</taxon>
        <taxon>Portuninae</taxon>
        <taxon>Portunus</taxon>
    </lineage>
</organism>
<reference evidence="3 4" key="1">
    <citation type="submission" date="2019-05" db="EMBL/GenBank/DDBJ databases">
        <title>Another draft genome of Portunus trituberculatus and its Hox gene families provides insights of decapod evolution.</title>
        <authorList>
            <person name="Jeong J.-H."/>
            <person name="Song I."/>
            <person name="Kim S."/>
            <person name="Choi T."/>
            <person name="Kim D."/>
            <person name="Ryu S."/>
            <person name="Kim W."/>
        </authorList>
    </citation>
    <scope>NUCLEOTIDE SEQUENCE [LARGE SCALE GENOMIC DNA]</scope>
    <source>
        <tissue evidence="3">Muscle</tissue>
    </source>
</reference>
<keyword evidence="1" id="KW-0812">Transmembrane</keyword>
<comment type="caution">
    <text evidence="3">The sequence shown here is derived from an EMBL/GenBank/DDBJ whole genome shotgun (WGS) entry which is preliminary data.</text>
</comment>
<feature type="signal peptide" evidence="2">
    <location>
        <begin position="1"/>
        <end position="18"/>
    </location>
</feature>
<evidence type="ECO:0000256" key="2">
    <source>
        <dbReference type="SAM" id="SignalP"/>
    </source>
</evidence>